<dbReference type="InterPro" id="IPR003369">
    <property type="entry name" value="TatA/B/E"/>
</dbReference>
<gene>
    <name evidence="11" type="ORF">PANT1444_LOCUS18313</name>
</gene>
<evidence type="ECO:0000256" key="8">
    <source>
        <dbReference type="SAM" id="MobiDB-lite"/>
    </source>
</evidence>
<evidence type="ECO:0000256" key="9">
    <source>
        <dbReference type="SAM" id="Phobius"/>
    </source>
</evidence>
<feature type="compositionally biased region" description="Low complexity" evidence="8">
    <location>
        <begin position="121"/>
        <end position="131"/>
    </location>
</feature>
<dbReference type="PANTHER" id="PTHR33162:SF1">
    <property type="entry name" value="SEC-INDEPENDENT PROTEIN TRANSLOCASE PROTEIN TATA, CHLOROPLASTIC"/>
    <property type="match status" value="1"/>
</dbReference>
<evidence type="ECO:0000256" key="1">
    <source>
        <dbReference type="ARBA" id="ARBA00004167"/>
    </source>
</evidence>
<comment type="subcellular location">
    <subcellularLocation>
        <location evidence="1">Membrane</location>
        <topology evidence="1">Single-pass membrane protein</topology>
    </subcellularLocation>
</comment>
<dbReference type="GO" id="GO:0015031">
    <property type="term" value="P:protein transport"/>
    <property type="evidence" value="ECO:0007669"/>
    <property type="project" value="UniProtKB-KW"/>
</dbReference>
<feature type="transmembrane region" description="Helical" evidence="9">
    <location>
        <begin position="57"/>
        <end position="79"/>
    </location>
</feature>
<feature type="signal peptide" evidence="10">
    <location>
        <begin position="1"/>
        <end position="16"/>
    </location>
</feature>
<evidence type="ECO:0000313" key="11">
    <source>
        <dbReference type="EMBL" id="CAD8505987.1"/>
    </source>
</evidence>
<feature type="region of interest" description="Disordered" evidence="8">
    <location>
        <begin position="118"/>
        <end position="150"/>
    </location>
</feature>
<dbReference type="Gene3D" id="1.20.5.3310">
    <property type="match status" value="1"/>
</dbReference>
<keyword evidence="5 9" id="KW-1133">Transmembrane helix</keyword>
<evidence type="ECO:0000256" key="4">
    <source>
        <dbReference type="ARBA" id="ARBA00022927"/>
    </source>
</evidence>
<keyword evidence="3 9" id="KW-0812">Transmembrane</keyword>
<sequence>MKLVIFVSLCLAVAHGFVVPHGPIRSTSLRPAAAASVLPAQQLLSSRVALRSSAAPVMGLFGLGAPEIAIIGAVALLILGPDQLKSLAKDIGKVSAELKQVPEEFNKGMEVGAAELEAKKASAPAAVVADASEAKKPEEDKKEDKKEEKA</sequence>
<name>A0A7S0HYR4_9EUKA</name>
<evidence type="ECO:0000256" key="5">
    <source>
        <dbReference type="ARBA" id="ARBA00022989"/>
    </source>
</evidence>
<dbReference type="PANTHER" id="PTHR33162">
    <property type="entry name" value="SEC-INDEPENDENT PROTEIN TRANSLOCASE PROTEIN TATA, CHLOROPLASTIC"/>
    <property type="match status" value="1"/>
</dbReference>
<dbReference type="Pfam" id="PF02416">
    <property type="entry name" value="TatA_B_E"/>
    <property type="match status" value="1"/>
</dbReference>
<evidence type="ECO:0000256" key="7">
    <source>
        <dbReference type="ARBA" id="ARBA00023136"/>
    </source>
</evidence>
<keyword evidence="6" id="KW-0811">Translocation</keyword>
<dbReference type="GO" id="GO:0016020">
    <property type="term" value="C:membrane"/>
    <property type="evidence" value="ECO:0007669"/>
    <property type="project" value="UniProtKB-SubCell"/>
</dbReference>
<feature type="chain" id="PRO_5030624673" evidence="10">
    <location>
        <begin position="17"/>
        <end position="150"/>
    </location>
</feature>
<organism evidence="11">
    <name type="scientific">Phaeocystis antarctica</name>
    <dbReference type="NCBI Taxonomy" id="33657"/>
    <lineage>
        <taxon>Eukaryota</taxon>
        <taxon>Haptista</taxon>
        <taxon>Haptophyta</taxon>
        <taxon>Prymnesiophyceae</taxon>
        <taxon>Phaeocystales</taxon>
        <taxon>Phaeocystaceae</taxon>
        <taxon>Phaeocystis</taxon>
    </lineage>
</organism>
<dbReference type="AlphaFoldDB" id="A0A7S0HYR4"/>
<dbReference type="EMBL" id="HBEP01032428">
    <property type="protein sequence ID" value="CAD8505987.1"/>
    <property type="molecule type" value="Transcribed_RNA"/>
</dbReference>
<evidence type="ECO:0000256" key="2">
    <source>
        <dbReference type="ARBA" id="ARBA00022448"/>
    </source>
</evidence>
<keyword evidence="2" id="KW-0813">Transport</keyword>
<feature type="compositionally biased region" description="Basic and acidic residues" evidence="8">
    <location>
        <begin position="132"/>
        <end position="150"/>
    </location>
</feature>
<keyword evidence="10" id="KW-0732">Signal</keyword>
<evidence type="ECO:0000256" key="10">
    <source>
        <dbReference type="SAM" id="SignalP"/>
    </source>
</evidence>
<protein>
    <submittedName>
        <fullName evidence="11">Uncharacterized protein</fullName>
    </submittedName>
</protein>
<keyword evidence="4" id="KW-0653">Protein transport</keyword>
<evidence type="ECO:0000256" key="6">
    <source>
        <dbReference type="ARBA" id="ARBA00023010"/>
    </source>
</evidence>
<accession>A0A7S0HYR4</accession>
<keyword evidence="7 9" id="KW-0472">Membrane</keyword>
<reference evidence="11" key="1">
    <citation type="submission" date="2021-01" db="EMBL/GenBank/DDBJ databases">
        <authorList>
            <person name="Corre E."/>
            <person name="Pelletier E."/>
            <person name="Niang G."/>
            <person name="Scheremetjew M."/>
            <person name="Finn R."/>
            <person name="Kale V."/>
            <person name="Holt S."/>
            <person name="Cochrane G."/>
            <person name="Meng A."/>
            <person name="Brown T."/>
            <person name="Cohen L."/>
        </authorList>
    </citation>
    <scope>NUCLEOTIDE SEQUENCE</scope>
    <source>
        <strain evidence="11">CCMP1374</strain>
    </source>
</reference>
<evidence type="ECO:0000256" key="3">
    <source>
        <dbReference type="ARBA" id="ARBA00022692"/>
    </source>
</evidence>
<proteinExistence type="predicted"/>